<dbReference type="KEGG" id="vff:VITFI_CDS1501"/>
<dbReference type="AlphaFoldDB" id="A0A221KE87"/>
<dbReference type="GO" id="GO:0016787">
    <property type="term" value="F:hydrolase activity"/>
    <property type="evidence" value="ECO:0007669"/>
    <property type="project" value="UniProtKB-KW"/>
</dbReference>
<dbReference type="SUPFAM" id="SSF56281">
    <property type="entry name" value="Metallo-hydrolase/oxidoreductase"/>
    <property type="match status" value="1"/>
</dbReference>
<evidence type="ECO:0000313" key="3">
    <source>
        <dbReference type="Proteomes" id="UP000199729"/>
    </source>
</evidence>
<dbReference type="PANTHER" id="PTHR23131:SF4">
    <property type="entry name" value="METALLO-BETA-LACTAMASE SUPERFAMILY POTEIN"/>
    <property type="match status" value="1"/>
</dbReference>
<sequence>MRYPLEDRLPATGEVLTVAPGVLWLRMMLPFALDHINLWLIEDVSDTGQPGWAVVDAGIALPAVQQAWEQVFAHPALRGWPILRVIVTHMHPDHLGLADWLCRRWSTPTQACRLWISATDWLTARLARLERTGYGGERTAAFFAQHGIQDEALLHALRTDPNGYTRMVPAVPESFRRLADGLTLRIGAHDWQCIVGRGHAPEHISLHCAALDVLISGDMVLPRISSNVSVTDLEPEADALRGYLDSLDTLRTRVPDSAWVLPSHGLPFTGLHGRIAELHAHHAERLDDVRQACAQRPHSAAELLDVLFKRPLDAYQLRFALPEAVAHVNWLWLAGELRPLRGEDGVQRFTLVTSP</sequence>
<dbReference type="Gene3D" id="3.60.15.10">
    <property type="entry name" value="Ribonuclease Z/Hydroxyacylglutathione hydrolase-like"/>
    <property type="match status" value="1"/>
</dbReference>
<gene>
    <name evidence="2" type="ORF">VITFI_CDS1501</name>
</gene>
<dbReference type="Proteomes" id="UP000199729">
    <property type="component" value="Chromosome"/>
</dbReference>
<dbReference type="InterPro" id="IPR036388">
    <property type="entry name" value="WH-like_DNA-bd_sf"/>
</dbReference>
<dbReference type="InterPro" id="IPR036866">
    <property type="entry name" value="RibonucZ/Hydroxyglut_hydro"/>
</dbReference>
<reference evidence="2 3" key="1">
    <citation type="submission" date="2017-07" db="EMBL/GenBank/DDBJ databases">
        <title>Complete Genome Sequence of the cosmetic ferment Vitreoscilla filiformis (ATCC15551).</title>
        <authorList>
            <person name="Contreras S."/>
            <person name="Sagory-Zalkind P."/>
            <person name="Blanquart H."/>
            <person name="Iltis A."/>
            <person name="Morand S.C."/>
        </authorList>
    </citation>
    <scope>NUCLEOTIDE SEQUENCE [LARGE SCALE GENOMIC DNA]</scope>
    <source>
        <strain evidence="2 3">ATCC 15551</strain>
    </source>
</reference>
<dbReference type="Pfam" id="PF21221">
    <property type="entry name" value="B_lactamase-like_C"/>
    <property type="match status" value="1"/>
</dbReference>
<dbReference type="Gene3D" id="1.10.10.10">
    <property type="entry name" value="Winged helix-like DNA-binding domain superfamily/Winged helix DNA-binding domain"/>
    <property type="match status" value="1"/>
</dbReference>
<dbReference type="SMART" id="SM00849">
    <property type="entry name" value="Lactamase_B"/>
    <property type="match status" value="1"/>
</dbReference>
<keyword evidence="3" id="KW-1185">Reference proteome</keyword>
<dbReference type="InterPro" id="IPR048933">
    <property type="entry name" value="B_lactamase-like_C"/>
</dbReference>
<dbReference type="Pfam" id="PF00753">
    <property type="entry name" value="Lactamase_B"/>
    <property type="match status" value="1"/>
</dbReference>
<evidence type="ECO:0000259" key="1">
    <source>
        <dbReference type="SMART" id="SM00849"/>
    </source>
</evidence>
<organism evidence="2 3">
    <name type="scientific">Vitreoscilla filiformis</name>
    <dbReference type="NCBI Taxonomy" id="63"/>
    <lineage>
        <taxon>Bacteria</taxon>
        <taxon>Pseudomonadati</taxon>
        <taxon>Pseudomonadota</taxon>
        <taxon>Betaproteobacteria</taxon>
        <taxon>Neisseriales</taxon>
        <taxon>Neisseriaceae</taxon>
        <taxon>Vitreoscilla</taxon>
    </lineage>
</organism>
<accession>A0A221KE87</accession>
<keyword evidence="2" id="KW-0378">Hydrolase</keyword>
<evidence type="ECO:0000313" key="2">
    <source>
        <dbReference type="EMBL" id="ASM77279.1"/>
    </source>
</evidence>
<proteinExistence type="predicted"/>
<dbReference type="PANTHER" id="PTHR23131">
    <property type="entry name" value="ENDORIBONUCLEASE LACTB2"/>
    <property type="match status" value="1"/>
</dbReference>
<dbReference type="InterPro" id="IPR001279">
    <property type="entry name" value="Metallo-B-lactamas"/>
</dbReference>
<dbReference type="EMBL" id="CP022423">
    <property type="protein sequence ID" value="ASM77279.1"/>
    <property type="molecule type" value="Genomic_DNA"/>
</dbReference>
<name>A0A221KE87_VITFI</name>
<dbReference type="InterPro" id="IPR050662">
    <property type="entry name" value="Sec-metab_biosynth-thioest"/>
</dbReference>
<feature type="domain" description="Metallo-beta-lactamase" evidence="1">
    <location>
        <begin position="35"/>
        <end position="264"/>
    </location>
</feature>
<protein>
    <submittedName>
        <fullName evidence="2">Zn-dependent hydrolase</fullName>
    </submittedName>
</protein>